<protein>
    <submittedName>
        <fullName evidence="8">Hemin import ATP-binding protein hmuV</fullName>
    </submittedName>
</protein>
<dbReference type="PROSITE" id="PS50893">
    <property type="entry name" value="ABC_TRANSPORTER_2"/>
    <property type="match status" value="1"/>
</dbReference>
<organism evidence="8 9">
    <name type="scientific">Methyloversatilis universalis (strain ATCC BAA-1314 / DSM 25237 / JCM 13912 / CCUG 52030 / FAM5)</name>
    <dbReference type="NCBI Taxonomy" id="1000565"/>
    <lineage>
        <taxon>Bacteria</taxon>
        <taxon>Pseudomonadati</taxon>
        <taxon>Pseudomonadota</taxon>
        <taxon>Betaproteobacteria</taxon>
        <taxon>Nitrosomonadales</taxon>
        <taxon>Sterolibacteriaceae</taxon>
        <taxon>Methyloversatilis</taxon>
    </lineage>
</organism>
<comment type="caution">
    <text evidence="8">The sequence shown here is derived from an EMBL/GenBank/DDBJ whole genome shotgun (WGS) entry which is preliminary data.</text>
</comment>
<evidence type="ECO:0000313" key="9">
    <source>
        <dbReference type="Proteomes" id="UP000005019"/>
    </source>
</evidence>
<evidence type="ECO:0000259" key="7">
    <source>
        <dbReference type="PROSITE" id="PS50893"/>
    </source>
</evidence>
<keyword evidence="2" id="KW-0472">Membrane</keyword>
<dbReference type="InterPro" id="IPR003593">
    <property type="entry name" value="AAA+_ATPase"/>
</dbReference>
<evidence type="ECO:0000256" key="1">
    <source>
        <dbReference type="ARBA" id="ARBA00022448"/>
    </source>
</evidence>
<dbReference type="CDD" id="cd03214">
    <property type="entry name" value="ABC_Iron-Siderophores_B12_Hemin"/>
    <property type="match status" value="1"/>
</dbReference>
<accession>F5RFU9</accession>
<proteinExistence type="predicted"/>
<keyword evidence="3" id="KW-0547">Nucleotide-binding</keyword>
<sequence length="261" mass="28036">MSAAACPPLLSARSLDVSVAGRALCTGLDLDVRPGELLAIVGRNGIGKSTLLGTLAGLRTPAAGTLTLEGRALADWPARELAKRRALLAQSHEDHFASTVLDTVLVGRHPHIGRWSDESDADVDIALAALAAVALRGFELREVRTLSGGERQRVAIAALLAQQAPVCLLDEPVTHLDLDYQIETLELFARLARDEGRAVVAVLHDLNQVLRFADRALLLTGGGQWVCGPVDEVLQAEVLSRAFCHPLKELRDDGRRYFVPA</sequence>
<gene>
    <name evidence="8" type="ORF">METUNv1_03342</name>
</gene>
<evidence type="ECO:0000313" key="8">
    <source>
        <dbReference type="EMBL" id="EGK70437.1"/>
    </source>
</evidence>
<dbReference type="PROSITE" id="PS00211">
    <property type="entry name" value="ABC_TRANSPORTER_1"/>
    <property type="match status" value="1"/>
</dbReference>
<dbReference type="RefSeq" id="WP_008063690.1">
    <property type="nucleotide sequence ID" value="NZ_AFHG01000057.1"/>
</dbReference>
<dbReference type="InterPro" id="IPR027417">
    <property type="entry name" value="P-loop_NTPase"/>
</dbReference>
<evidence type="ECO:0000256" key="3">
    <source>
        <dbReference type="ARBA" id="ARBA00022741"/>
    </source>
</evidence>
<dbReference type="AlphaFoldDB" id="F5RFU9"/>
<dbReference type="GO" id="GO:0016887">
    <property type="term" value="F:ATP hydrolysis activity"/>
    <property type="evidence" value="ECO:0007669"/>
    <property type="project" value="InterPro"/>
</dbReference>
<dbReference type="SMART" id="SM00382">
    <property type="entry name" value="AAA"/>
    <property type="match status" value="1"/>
</dbReference>
<keyword evidence="5" id="KW-1278">Translocase</keyword>
<keyword evidence="1" id="KW-0813">Transport</keyword>
<dbReference type="PANTHER" id="PTHR42794:SF1">
    <property type="entry name" value="HEMIN IMPORT ATP-BINDING PROTEIN HMUV"/>
    <property type="match status" value="1"/>
</dbReference>
<reference evidence="8 9" key="1">
    <citation type="journal article" date="2011" name="J. Bacteriol.">
        <title>Genome sequence of Methyloversatilis universalis FAM5T, a methylotrophic representative of the order Rhodocyclales.</title>
        <authorList>
            <person name="Kittichotirat W."/>
            <person name="Good N.M."/>
            <person name="Hall R."/>
            <person name="Bringel F."/>
            <person name="Lajus A."/>
            <person name="Medigue C."/>
            <person name="Smalley N.E."/>
            <person name="Beck D."/>
            <person name="Bumgarner R."/>
            <person name="Vuilleumier S."/>
            <person name="Kalyuzhnaya M.G."/>
        </authorList>
    </citation>
    <scope>NUCLEOTIDE SEQUENCE [LARGE SCALE GENOMIC DNA]</scope>
    <source>
        <strain evidence="9">ATCC BAA-1314 / JCM 13912 / FAM5</strain>
    </source>
</reference>
<dbReference type="PANTHER" id="PTHR42794">
    <property type="entry name" value="HEMIN IMPORT ATP-BINDING PROTEIN HMUV"/>
    <property type="match status" value="1"/>
</dbReference>
<feature type="domain" description="ABC transporter" evidence="7">
    <location>
        <begin position="10"/>
        <end position="246"/>
    </location>
</feature>
<dbReference type="Gene3D" id="3.40.50.300">
    <property type="entry name" value="P-loop containing nucleotide triphosphate hydrolases"/>
    <property type="match status" value="1"/>
</dbReference>
<dbReference type="STRING" id="1000565.METUNv1_03342"/>
<evidence type="ECO:0000256" key="2">
    <source>
        <dbReference type="ARBA" id="ARBA00022475"/>
    </source>
</evidence>
<name>F5RFU9_METUF</name>
<evidence type="ECO:0000256" key="5">
    <source>
        <dbReference type="ARBA" id="ARBA00022967"/>
    </source>
</evidence>
<dbReference type="OrthoDB" id="9781337at2"/>
<dbReference type="InterPro" id="IPR017871">
    <property type="entry name" value="ABC_transporter-like_CS"/>
</dbReference>
<keyword evidence="4 8" id="KW-0067">ATP-binding</keyword>
<keyword evidence="2" id="KW-1003">Cell membrane</keyword>
<evidence type="ECO:0000256" key="6">
    <source>
        <dbReference type="ARBA" id="ARBA00037066"/>
    </source>
</evidence>
<keyword evidence="9" id="KW-1185">Reference proteome</keyword>
<dbReference type="GO" id="GO:0005524">
    <property type="term" value="F:ATP binding"/>
    <property type="evidence" value="ECO:0007669"/>
    <property type="project" value="UniProtKB-KW"/>
</dbReference>
<dbReference type="Proteomes" id="UP000005019">
    <property type="component" value="Unassembled WGS sequence"/>
</dbReference>
<dbReference type="InterPro" id="IPR003439">
    <property type="entry name" value="ABC_transporter-like_ATP-bd"/>
</dbReference>
<evidence type="ECO:0000256" key="4">
    <source>
        <dbReference type="ARBA" id="ARBA00022840"/>
    </source>
</evidence>
<comment type="function">
    <text evidence="6">Part of the ABC transporter complex HmuTUV involved in hemin import. Responsible for energy coupling to the transport system.</text>
</comment>
<dbReference type="SUPFAM" id="SSF52540">
    <property type="entry name" value="P-loop containing nucleoside triphosphate hydrolases"/>
    <property type="match status" value="1"/>
</dbReference>
<dbReference type="Pfam" id="PF00005">
    <property type="entry name" value="ABC_tran"/>
    <property type="match status" value="1"/>
</dbReference>
<dbReference type="eggNOG" id="COG1120">
    <property type="taxonomic scope" value="Bacteria"/>
</dbReference>
<dbReference type="EMBL" id="AFHG01000057">
    <property type="protein sequence ID" value="EGK70437.1"/>
    <property type="molecule type" value="Genomic_DNA"/>
</dbReference>